<protein>
    <submittedName>
        <fullName evidence="2">Uncharacterized protein</fullName>
    </submittedName>
</protein>
<dbReference type="AlphaFoldDB" id="A0A367JCC2"/>
<dbReference type="Proteomes" id="UP000252139">
    <property type="component" value="Unassembled WGS sequence"/>
</dbReference>
<dbReference type="STRING" id="86630.A0A367JCC2"/>
<proteinExistence type="predicted"/>
<name>A0A367JCC2_RHIAZ</name>
<keyword evidence="3" id="KW-1185">Reference proteome</keyword>
<evidence type="ECO:0000256" key="1">
    <source>
        <dbReference type="SAM" id="MobiDB-lite"/>
    </source>
</evidence>
<organism evidence="2 3">
    <name type="scientific">Rhizopus azygosporus</name>
    <name type="common">Rhizopus microsporus var. azygosporus</name>
    <dbReference type="NCBI Taxonomy" id="86630"/>
    <lineage>
        <taxon>Eukaryota</taxon>
        <taxon>Fungi</taxon>
        <taxon>Fungi incertae sedis</taxon>
        <taxon>Mucoromycota</taxon>
        <taxon>Mucoromycotina</taxon>
        <taxon>Mucoromycetes</taxon>
        <taxon>Mucorales</taxon>
        <taxon>Mucorineae</taxon>
        <taxon>Rhizopodaceae</taxon>
        <taxon>Rhizopus</taxon>
    </lineage>
</organism>
<sequence>MYFLFQVYDRESLDRWVSWFNRDPSTERGISPNVVRNNNDNNNDPDDSPISPDRAAVKMPKNESATFGNMQSEMLYNSSTPSLQQNSSIPQSYPTSFSLSRSAKQGPVGTCSINSPYASYVSNSNFEVSGAPHVTSPYTSFTTSNPNFGRGNLPSNQQNSFGVINENAWQRYP</sequence>
<accession>A0A367JCC2</accession>
<feature type="compositionally biased region" description="Polar residues" evidence="1">
    <location>
        <begin position="145"/>
        <end position="162"/>
    </location>
</feature>
<feature type="region of interest" description="Disordered" evidence="1">
    <location>
        <begin position="145"/>
        <end position="173"/>
    </location>
</feature>
<gene>
    <name evidence="2" type="ORF">CU097_008457</name>
</gene>
<evidence type="ECO:0000313" key="2">
    <source>
        <dbReference type="EMBL" id="RCH87584.1"/>
    </source>
</evidence>
<dbReference type="EMBL" id="PJQL01001627">
    <property type="protein sequence ID" value="RCH87584.1"/>
    <property type="molecule type" value="Genomic_DNA"/>
</dbReference>
<feature type="compositionally biased region" description="Low complexity" evidence="1">
    <location>
        <begin position="30"/>
        <end position="54"/>
    </location>
</feature>
<feature type="compositionally biased region" description="Polar residues" evidence="1">
    <location>
        <begin position="63"/>
        <end position="103"/>
    </location>
</feature>
<reference evidence="2 3" key="1">
    <citation type="journal article" date="2018" name="G3 (Bethesda)">
        <title>Phylogenetic and Phylogenomic Definition of Rhizopus Species.</title>
        <authorList>
            <person name="Gryganskyi A.P."/>
            <person name="Golan J."/>
            <person name="Dolatabadi S."/>
            <person name="Mondo S."/>
            <person name="Robb S."/>
            <person name="Idnurm A."/>
            <person name="Muszewska A."/>
            <person name="Steczkiewicz K."/>
            <person name="Masonjones S."/>
            <person name="Liao H.L."/>
            <person name="Gajdeczka M.T."/>
            <person name="Anike F."/>
            <person name="Vuek A."/>
            <person name="Anishchenko I.M."/>
            <person name="Voigt K."/>
            <person name="de Hoog G.S."/>
            <person name="Smith M.E."/>
            <person name="Heitman J."/>
            <person name="Vilgalys R."/>
            <person name="Stajich J.E."/>
        </authorList>
    </citation>
    <scope>NUCLEOTIDE SEQUENCE [LARGE SCALE GENOMIC DNA]</scope>
    <source>
        <strain evidence="2 3">CBS 357.93</strain>
    </source>
</reference>
<comment type="caution">
    <text evidence="2">The sequence shown here is derived from an EMBL/GenBank/DDBJ whole genome shotgun (WGS) entry which is preliminary data.</text>
</comment>
<feature type="region of interest" description="Disordered" evidence="1">
    <location>
        <begin position="27"/>
        <end position="105"/>
    </location>
</feature>
<evidence type="ECO:0000313" key="3">
    <source>
        <dbReference type="Proteomes" id="UP000252139"/>
    </source>
</evidence>